<dbReference type="SUPFAM" id="SSF46785">
    <property type="entry name" value="Winged helix' DNA-binding domain"/>
    <property type="match status" value="1"/>
</dbReference>
<dbReference type="FunFam" id="1.20.1270.60:FF:000073">
    <property type="entry name" value="RhoGAP and Fes/CIP4 domain protein"/>
    <property type="match status" value="1"/>
</dbReference>
<evidence type="ECO:0000256" key="2">
    <source>
        <dbReference type="SAM" id="MobiDB-lite"/>
    </source>
</evidence>
<dbReference type="FunFam" id="1.10.555.10:FF:000044">
    <property type="entry name" value="Rho-gtpase-activating protein 8"/>
    <property type="match status" value="1"/>
</dbReference>
<feature type="region of interest" description="Disordered" evidence="2">
    <location>
        <begin position="806"/>
        <end position="863"/>
    </location>
</feature>
<feature type="compositionally biased region" description="Basic and acidic residues" evidence="2">
    <location>
        <begin position="696"/>
        <end position="711"/>
    </location>
</feature>
<dbReference type="GO" id="GO:0007010">
    <property type="term" value="P:cytoskeleton organization"/>
    <property type="evidence" value="ECO:0007669"/>
    <property type="project" value="TreeGrafter"/>
</dbReference>
<sequence length="863" mass="96122">MPGFADSFWSNDYAAGLGVLFGKLQQGVVENRQVLTIARMRAEAEEAYGSRLAEIAPAVDKAQGGFTRDDGASVRKAYDGVRTEMEDAAKNHKKIAQNIRDLVVNPFSRWCEAHESRIQDSQDELQARIKAHDKQAETVKKLRSNYFNKCRLVEDIEEENKLAFQDPEVSPKGKQPIPEIKVEPEPVEEDELYEIGDEVYTPDRVKTILAHMLSTIKMGETKTFLGTYQNTSAGTDIVEYIQKSMGSTSVSNAERIGQDLITHGFLRLLSVGNTFANSSKMFYQWKSKAFEMAGVPEKKVPLARTFSLPTAGAEGDNSPVVGAVSEYLEKWNVINTARPNETPAEKLQREAREADERYKAGVKKLDEMRCELEEAIFVHLKFLERCELDRLKAIKTVILDFSGSISNVIPSLQSTVDNMMLYQETVQPLGDLRYFLENYRTGGFAPRVMVYENYYNKVDEQTFGVDLEPRARADRKRVPIIITSLLTYLDHHYPDLEGDEARRGVWLHEVPLSQTHKLRAKVNNGKPPAEGVFAEFDIPTVASLLKLYLLELPDSLVSSHVYEIIRTIYTSTTENDQARIQVLQQTLSQLRLTNIATLDACMNHFTRLIDLTSADEEYIAKLATSLAPCILRPRTETSLSMNEKHAYRLIRDLFAYKDAIFSELKRLSTQNSSGGGGGGGSVRGEQNRPRAISTDESNRKAHMEERTRALLEKVGGSRSRATSPAPSPRGHRRDKSSGGPETRFPVATGLTSPTSERNKRQSMGPVLPKRTSLEVPDEYGMNLSHPADGNFIPNGAAVVAEHAVAKTETDTPLEKRNSLGRSGARFVGGRRVGPTPSSLTSSSTPPPDGAQQGVTLVDRPMNY</sequence>
<dbReference type="InterPro" id="IPR001060">
    <property type="entry name" value="FCH_dom"/>
</dbReference>
<dbReference type="InterPro" id="IPR000198">
    <property type="entry name" value="RhoGAP_dom"/>
</dbReference>
<feature type="domain" description="DEP" evidence="3">
    <location>
        <begin position="212"/>
        <end position="287"/>
    </location>
</feature>
<evidence type="ECO:0000259" key="4">
    <source>
        <dbReference type="PROSITE" id="PS50238"/>
    </source>
</evidence>
<evidence type="ECO:0000259" key="3">
    <source>
        <dbReference type="PROSITE" id="PS50186"/>
    </source>
</evidence>
<feature type="region of interest" description="Disordered" evidence="2">
    <location>
        <begin position="668"/>
        <end position="770"/>
    </location>
</feature>
<feature type="domain" description="Rho-GAP" evidence="4">
    <location>
        <begin position="465"/>
        <end position="661"/>
    </location>
</feature>
<dbReference type="AlphaFoldDB" id="A0AA39X3Q4"/>
<evidence type="ECO:0008006" key="8">
    <source>
        <dbReference type="Google" id="ProtNLM"/>
    </source>
</evidence>
<dbReference type="EMBL" id="JAULSU010000002">
    <property type="protein sequence ID" value="KAK0626732.1"/>
    <property type="molecule type" value="Genomic_DNA"/>
</dbReference>
<dbReference type="GO" id="GO:0005886">
    <property type="term" value="C:plasma membrane"/>
    <property type="evidence" value="ECO:0007669"/>
    <property type="project" value="TreeGrafter"/>
</dbReference>
<dbReference type="Pfam" id="PF00610">
    <property type="entry name" value="DEP"/>
    <property type="match status" value="1"/>
</dbReference>
<dbReference type="Pfam" id="PF00620">
    <property type="entry name" value="RhoGAP"/>
    <property type="match status" value="1"/>
</dbReference>
<dbReference type="PANTHER" id="PTHR23065">
    <property type="entry name" value="PROLINE-SERINE-THREONINE PHOSPHATASE INTERACTING PROTEIN 1"/>
    <property type="match status" value="1"/>
</dbReference>
<name>A0AA39X3Q4_9PEZI</name>
<feature type="domain" description="F-BAR" evidence="5">
    <location>
        <begin position="2"/>
        <end position="431"/>
    </location>
</feature>
<evidence type="ECO:0000313" key="7">
    <source>
        <dbReference type="Proteomes" id="UP001175000"/>
    </source>
</evidence>
<dbReference type="SUPFAM" id="SSF103657">
    <property type="entry name" value="BAR/IMD domain-like"/>
    <property type="match status" value="1"/>
</dbReference>
<keyword evidence="1" id="KW-0175">Coiled coil</keyword>
<dbReference type="InterPro" id="IPR000591">
    <property type="entry name" value="DEP_dom"/>
</dbReference>
<comment type="caution">
    <text evidence="6">The sequence shown here is derived from an EMBL/GenBank/DDBJ whole genome shotgun (WGS) entry which is preliminary data.</text>
</comment>
<dbReference type="Gene3D" id="1.10.10.10">
    <property type="entry name" value="Winged helix-like DNA-binding domain superfamily/Winged helix DNA-binding domain"/>
    <property type="match status" value="1"/>
</dbReference>
<dbReference type="InterPro" id="IPR031160">
    <property type="entry name" value="F_BAR_dom"/>
</dbReference>
<dbReference type="Gene3D" id="1.20.1270.60">
    <property type="entry name" value="Arfaptin homology (AH) domain/BAR domain"/>
    <property type="match status" value="2"/>
</dbReference>
<reference evidence="6" key="1">
    <citation type="submission" date="2023-06" db="EMBL/GenBank/DDBJ databases">
        <title>Genome-scale phylogeny and comparative genomics of the fungal order Sordariales.</title>
        <authorList>
            <consortium name="Lawrence Berkeley National Laboratory"/>
            <person name="Hensen N."/>
            <person name="Bonometti L."/>
            <person name="Westerberg I."/>
            <person name="Brannstrom I.O."/>
            <person name="Guillou S."/>
            <person name="Cros-Aarteil S."/>
            <person name="Calhoun S."/>
            <person name="Haridas S."/>
            <person name="Kuo A."/>
            <person name="Mondo S."/>
            <person name="Pangilinan J."/>
            <person name="Riley R."/>
            <person name="Labutti K."/>
            <person name="Andreopoulos B."/>
            <person name="Lipzen A."/>
            <person name="Chen C."/>
            <person name="Yanf M."/>
            <person name="Daum C."/>
            <person name="Ng V."/>
            <person name="Clum A."/>
            <person name="Steindorff A."/>
            <person name="Ohm R."/>
            <person name="Martin F."/>
            <person name="Silar P."/>
            <person name="Natvig D."/>
            <person name="Lalanne C."/>
            <person name="Gautier V."/>
            <person name="Ament-Velasquez S.L."/>
            <person name="Kruys A."/>
            <person name="Hutchinson M.I."/>
            <person name="Powell A.J."/>
            <person name="Barry K."/>
            <person name="Miller A.N."/>
            <person name="Grigoriev I.V."/>
            <person name="Debuchy R."/>
            <person name="Gladieux P."/>
            <person name="Thoren M.H."/>
            <person name="Johannesson H."/>
        </authorList>
    </citation>
    <scope>NUCLEOTIDE SEQUENCE</scope>
    <source>
        <strain evidence="6">CBS 606.72</strain>
    </source>
</reference>
<feature type="compositionally biased region" description="Gly residues" evidence="2">
    <location>
        <begin position="673"/>
        <end position="682"/>
    </location>
</feature>
<dbReference type="Pfam" id="PF00611">
    <property type="entry name" value="FCH"/>
    <property type="match status" value="1"/>
</dbReference>
<evidence type="ECO:0000259" key="5">
    <source>
        <dbReference type="PROSITE" id="PS51741"/>
    </source>
</evidence>
<dbReference type="GO" id="GO:0005737">
    <property type="term" value="C:cytoplasm"/>
    <property type="evidence" value="ECO:0007669"/>
    <property type="project" value="TreeGrafter"/>
</dbReference>
<dbReference type="SMART" id="SM00324">
    <property type="entry name" value="RhoGAP"/>
    <property type="match status" value="1"/>
</dbReference>
<dbReference type="InterPro" id="IPR008936">
    <property type="entry name" value="Rho_GTPase_activation_prot"/>
</dbReference>
<dbReference type="SMART" id="SM00049">
    <property type="entry name" value="DEP"/>
    <property type="match status" value="1"/>
</dbReference>
<dbReference type="Proteomes" id="UP001175000">
    <property type="component" value="Unassembled WGS sequence"/>
</dbReference>
<dbReference type="GO" id="GO:0000935">
    <property type="term" value="C:division septum"/>
    <property type="evidence" value="ECO:0007669"/>
    <property type="project" value="TreeGrafter"/>
</dbReference>
<feature type="compositionally biased region" description="Basic and acidic residues" evidence="2">
    <location>
        <begin position="806"/>
        <end position="817"/>
    </location>
</feature>
<organism evidence="6 7">
    <name type="scientific">Immersiella caudata</name>
    <dbReference type="NCBI Taxonomy" id="314043"/>
    <lineage>
        <taxon>Eukaryota</taxon>
        <taxon>Fungi</taxon>
        <taxon>Dikarya</taxon>
        <taxon>Ascomycota</taxon>
        <taxon>Pezizomycotina</taxon>
        <taxon>Sordariomycetes</taxon>
        <taxon>Sordariomycetidae</taxon>
        <taxon>Sordariales</taxon>
        <taxon>Lasiosphaeriaceae</taxon>
        <taxon>Immersiella</taxon>
    </lineage>
</organism>
<feature type="compositionally biased region" description="Low complexity" evidence="2">
    <location>
        <begin position="834"/>
        <end position="843"/>
    </location>
</feature>
<dbReference type="Gene3D" id="1.10.555.10">
    <property type="entry name" value="Rho GTPase activation protein"/>
    <property type="match status" value="1"/>
</dbReference>
<dbReference type="InterPro" id="IPR036390">
    <property type="entry name" value="WH_DNA-bd_sf"/>
</dbReference>
<protein>
    <recommendedName>
        <fullName evidence="8">Rho-GTPase-activating protein 8</fullName>
    </recommendedName>
</protein>
<evidence type="ECO:0000313" key="6">
    <source>
        <dbReference type="EMBL" id="KAK0626732.1"/>
    </source>
</evidence>
<dbReference type="GO" id="GO:0007264">
    <property type="term" value="P:small GTPase-mediated signal transduction"/>
    <property type="evidence" value="ECO:0007669"/>
    <property type="project" value="TreeGrafter"/>
</dbReference>
<dbReference type="SMART" id="SM00055">
    <property type="entry name" value="FCH"/>
    <property type="match status" value="1"/>
</dbReference>
<dbReference type="PANTHER" id="PTHR23065:SF17">
    <property type="entry name" value="RHO-GTPASE-ACTIVATING PROTEIN RGD2"/>
    <property type="match status" value="1"/>
</dbReference>
<dbReference type="FunFam" id="1.20.1270.60:FF:000050">
    <property type="entry name" value="RhoGAP and Fes/CIP4 domain protein"/>
    <property type="match status" value="1"/>
</dbReference>
<gene>
    <name evidence="6" type="ORF">B0T14DRAFT_562615</name>
</gene>
<dbReference type="GO" id="GO:0005096">
    <property type="term" value="F:GTPase activator activity"/>
    <property type="evidence" value="ECO:0007669"/>
    <property type="project" value="TreeGrafter"/>
</dbReference>
<accession>A0AA39X3Q4</accession>
<dbReference type="SUPFAM" id="SSF48350">
    <property type="entry name" value="GTPase activation domain, GAP"/>
    <property type="match status" value="1"/>
</dbReference>
<dbReference type="InterPro" id="IPR027267">
    <property type="entry name" value="AH/BAR_dom_sf"/>
</dbReference>
<dbReference type="PROSITE" id="PS50186">
    <property type="entry name" value="DEP"/>
    <property type="match status" value="1"/>
</dbReference>
<keyword evidence="7" id="KW-1185">Reference proteome</keyword>
<dbReference type="PROSITE" id="PS50238">
    <property type="entry name" value="RHOGAP"/>
    <property type="match status" value="1"/>
</dbReference>
<dbReference type="PROSITE" id="PS51741">
    <property type="entry name" value="F_BAR"/>
    <property type="match status" value="1"/>
</dbReference>
<evidence type="ECO:0000256" key="1">
    <source>
        <dbReference type="PROSITE-ProRule" id="PRU01077"/>
    </source>
</evidence>
<dbReference type="CDD" id="cd04399">
    <property type="entry name" value="RhoGAP_fRGD2"/>
    <property type="match status" value="1"/>
</dbReference>
<dbReference type="InterPro" id="IPR036388">
    <property type="entry name" value="WH-like_DNA-bd_sf"/>
</dbReference>
<proteinExistence type="predicted"/>